<name>A0AAE3CK91_9PROT</name>
<protein>
    <submittedName>
        <fullName evidence="1">DUF1641 domain-containing protein</fullName>
    </submittedName>
</protein>
<gene>
    <name evidence="1" type="ORF">HFQ13_09995</name>
</gene>
<sequence length="284" mass="30940">MTTEQNMAPSLSPEQWAGLARLGGMINGAESFLGSPASSAVLGMALRLGEWNERYELETSIEELLSSVYALRRAGVLQWVTDNAEFLRDNVELIRGFVPQILDVVRDIPWATLVQAMQTLGDVMPKVQAFQEFLQTGAGNDLVAQLKKLGDLWEETRADESIVAALRVLRQLQEDGNLQRVADLSRQIGLLAETIPLESLLGQLMQEQEKGPLMTSLGTLLHSGKAMAKALEDAAEHEAQGKAGGISGLYHMLKDPDVQRGMRVVAVLPVYLQKAGVLPRNAAA</sequence>
<dbReference type="Proteomes" id="UP001197378">
    <property type="component" value="Unassembled WGS sequence"/>
</dbReference>
<dbReference type="InterPro" id="IPR012440">
    <property type="entry name" value="DUF1641"/>
</dbReference>
<dbReference type="Pfam" id="PF07849">
    <property type="entry name" value="DUF1641"/>
    <property type="match status" value="1"/>
</dbReference>
<accession>A0AAE3CK91</accession>
<evidence type="ECO:0000313" key="1">
    <source>
        <dbReference type="EMBL" id="MBU2788524.1"/>
    </source>
</evidence>
<dbReference type="EMBL" id="JAAXYO010000152">
    <property type="protein sequence ID" value="MBU2788524.1"/>
    <property type="molecule type" value="Genomic_DNA"/>
</dbReference>
<keyword evidence="2" id="KW-1185">Reference proteome</keyword>
<proteinExistence type="predicted"/>
<comment type="caution">
    <text evidence="1">The sequence shown here is derived from an EMBL/GenBank/DDBJ whole genome shotgun (WGS) entry which is preliminary data.</text>
</comment>
<dbReference type="AlphaFoldDB" id="A0AAE3CK91"/>
<reference evidence="1" key="1">
    <citation type="journal article" date="2021" name="ISME J.">
        <title>Genomic evolution of the class Acidithiobacillia: deep-branching Proteobacteria living in extreme acidic conditions.</title>
        <authorList>
            <person name="Moya-Beltran A."/>
            <person name="Beard S."/>
            <person name="Rojas-Villalobos C."/>
            <person name="Issotta F."/>
            <person name="Gallardo Y."/>
            <person name="Ulloa R."/>
            <person name="Giaveno A."/>
            <person name="Degli Esposti M."/>
            <person name="Johnson D.B."/>
            <person name="Quatrini R."/>
        </authorList>
    </citation>
    <scope>NUCLEOTIDE SEQUENCE</scope>
    <source>
        <strain evidence="1">VAN18-1</strain>
    </source>
</reference>
<dbReference type="RefSeq" id="WP_215871097.1">
    <property type="nucleotide sequence ID" value="NZ_JAAXYO010000152.1"/>
</dbReference>
<organism evidence="1 2">
    <name type="scientific">Igneacidithiobacillus copahuensis</name>
    <dbReference type="NCBI Taxonomy" id="2724909"/>
    <lineage>
        <taxon>Bacteria</taxon>
        <taxon>Pseudomonadati</taxon>
        <taxon>Pseudomonadota</taxon>
        <taxon>Acidithiobacillia</taxon>
        <taxon>Acidithiobacillales</taxon>
        <taxon>Acidithiobacillaceae</taxon>
        <taxon>Igneacidithiobacillus</taxon>
    </lineage>
</organism>
<evidence type="ECO:0000313" key="2">
    <source>
        <dbReference type="Proteomes" id="UP001197378"/>
    </source>
</evidence>